<proteinExistence type="predicted"/>
<protein>
    <submittedName>
        <fullName evidence="3">Uncharacterized protein</fullName>
    </submittedName>
</protein>
<dbReference type="Proteomes" id="UP000019151">
    <property type="component" value="Chromosome"/>
</dbReference>
<organism evidence="3 4">
    <name type="scientific">Gemmatirosa kalamazoonensis</name>
    <dbReference type="NCBI Taxonomy" id="861299"/>
    <lineage>
        <taxon>Bacteria</taxon>
        <taxon>Pseudomonadati</taxon>
        <taxon>Gemmatimonadota</taxon>
        <taxon>Gemmatimonadia</taxon>
        <taxon>Gemmatimonadales</taxon>
        <taxon>Gemmatimonadaceae</taxon>
        <taxon>Gemmatirosa</taxon>
    </lineage>
</organism>
<keyword evidence="4" id="KW-1185">Reference proteome</keyword>
<keyword evidence="2" id="KW-1133">Transmembrane helix</keyword>
<dbReference type="eggNOG" id="ENOG50347K5">
    <property type="taxonomic scope" value="Bacteria"/>
</dbReference>
<keyword evidence="2" id="KW-0472">Membrane</keyword>
<feature type="transmembrane region" description="Helical" evidence="2">
    <location>
        <begin position="20"/>
        <end position="39"/>
    </location>
</feature>
<evidence type="ECO:0000313" key="4">
    <source>
        <dbReference type="Proteomes" id="UP000019151"/>
    </source>
</evidence>
<dbReference type="HOGENOM" id="CLU_929867_0_0_0"/>
<accession>W0RIB1</accession>
<reference evidence="3 4" key="1">
    <citation type="journal article" date="2014" name="Genome Announc.">
        <title>Genome Sequence and Methylome of Soil Bacterium Gemmatirosa kalamazoonensis KBS708T, a Member of the Rarely Cultivated Gemmatimonadetes Phylum.</title>
        <authorList>
            <person name="Debruyn J.M."/>
            <person name="Radosevich M."/>
            <person name="Wommack K.E."/>
            <person name="Polson S.W."/>
            <person name="Hauser L.J."/>
            <person name="Fawaz M.N."/>
            <person name="Korlach J."/>
            <person name="Tsai Y.C."/>
        </authorList>
    </citation>
    <scope>NUCLEOTIDE SEQUENCE [LARGE SCALE GENOMIC DNA]</scope>
    <source>
        <strain evidence="3 4">KBS708</strain>
    </source>
</reference>
<feature type="region of interest" description="Disordered" evidence="1">
    <location>
        <begin position="71"/>
        <end position="104"/>
    </location>
</feature>
<dbReference type="KEGG" id="gba:J421_2984"/>
<evidence type="ECO:0000313" key="3">
    <source>
        <dbReference type="EMBL" id="AHG90521.1"/>
    </source>
</evidence>
<feature type="compositionally biased region" description="Low complexity" evidence="1">
    <location>
        <begin position="284"/>
        <end position="293"/>
    </location>
</feature>
<dbReference type="STRING" id="861299.J421_2984"/>
<keyword evidence="2" id="KW-0812">Transmembrane</keyword>
<feature type="region of interest" description="Disordered" evidence="1">
    <location>
        <begin position="275"/>
        <end position="299"/>
    </location>
</feature>
<name>W0RIB1_9BACT</name>
<dbReference type="RefSeq" id="WP_025411991.1">
    <property type="nucleotide sequence ID" value="NZ_CP007128.1"/>
</dbReference>
<dbReference type="AlphaFoldDB" id="W0RIB1"/>
<dbReference type="EMBL" id="CP007128">
    <property type="protein sequence ID" value="AHG90521.1"/>
    <property type="molecule type" value="Genomic_DNA"/>
</dbReference>
<evidence type="ECO:0000256" key="1">
    <source>
        <dbReference type="SAM" id="MobiDB-lite"/>
    </source>
</evidence>
<evidence type="ECO:0000256" key="2">
    <source>
        <dbReference type="SAM" id="Phobius"/>
    </source>
</evidence>
<gene>
    <name evidence="3" type="ORF">J421_2984</name>
</gene>
<sequence>MLSISRRRRTTDRPRRSRGALAASFAVNALLLAAFLKGVSEGLRWTELFERGAPPVVERIGFVELPKATGAPVAGRAGGDGRPVTRRPAPNPAPAAPTTVPDQVPAVNPQAAPTETGGAGAVVGGGGATEGIRPTYTDGRLWAPSAGGSAPLLSPQRSKERIDSVMAETFGAARDSILAEQQALASARKPGDWTVNGPGGKWGMDQSSIHLGKIAIPNAILALLSSNVQQQLRGNPIQMAEDRRLANVRADLMQHAQREQGEDMLRAQVKEIRARKDRERAARMADQQQRAQAPSTPDK</sequence>
<dbReference type="InParanoid" id="W0RIB1"/>